<feature type="compositionally biased region" description="Basic and acidic residues" evidence="2">
    <location>
        <begin position="80"/>
        <end position="89"/>
    </location>
</feature>
<keyword evidence="5" id="KW-1185">Reference proteome</keyword>
<feature type="region of interest" description="Disordered" evidence="2">
    <location>
        <begin position="1"/>
        <end position="238"/>
    </location>
</feature>
<evidence type="ECO:0000256" key="2">
    <source>
        <dbReference type="SAM" id="MobiDB-lite"/>
    </source>
</evidence>
<feature type="compositionally biased region" description="Basic and acidic residues" evidence="2">
    <location>
        <begin position="151"/>
        <end position="164"/>
    </location>
</feature>
<protein>
    <recommendedName>
        <fullName evidence="3">CCAAT-binding factor domain-containing protein</fullName>
    </recommendedName>
</protein>
<dbReference type="GO" id="GO:0005634">
    <property type="term" value="C:nucleus"/>
    <property type="evidence" value="ECO:0007669"/>
    <property type="project" value="TreeGrafter"/>
</dbReference>
<dbReference type="InterPro" id="IPR005612">
    <property type="entry name" value="CCAAT-binding_factor"/>
</dbReference>
<feature type="compositionally biased region" description="Acidic residues" evidence="2">
    <location>
        <begin position="956"/>
        <end position="984"/>
    </location>
</feature>
<feature type="compositionally biased region" description="Acidic residues" evidence="2">
    <location>
        <begin position="180"/>
        <end position="204"/>
    </location>
</feature>
<feature type="compositionally biased region" description="Acidic residues" evidence="2">
    <location>
        <begin position="932"/>
        <end position="943"/>
    </location>
</feature>
<dbReference type="Gene3D" id="1.25.10.10">
    <property type="entry name" value="Leucine-rich Repeat Variant"/>
    <property type="match status" value="1"/>
</dbReference>
<accession>A0A8H4W1F1</accession>
<feature type="compositionally biased region" description="Basic residues" evidence="2">
    <location>
        <begin position="1"/>
        <end position="13"/>
    </location>
</feature>
<feature type="compositionally biased region" description="Acidic residues" evidence="2">
    <location>
        <begin position="130"/>
        <end position="149"/>
    </location>
</feature>
<comment type="similarity">
    <text evidence="1">Belongs to the CBF/MAK21 family.</text>
</comment>
<gene>
    <name evidence="4" type="ORF">G7Y89_g8036</name>
</gene>
<dbReference type="Pfam" id="PF03914">
    <property type="entry name" value="CBF"/>
    <property type="match status" value="1"/>
</dbReference>
<feature type="compositionally biased region" description="Polar residues" evidence="2">
    <location>
        <begin position="65"/>
        <end position="76"/>
    </location>
</feature>
<feature type="compositionally biased region" description="Basic and acidic residues" evidence="2">
    <location>
        <begin position="772"/>
        <end position="793"/>
    </location>
</feature>
<dbReference type="PANTHER" id="PTHR12048">
    <property type="entry name" value="CCAAT-BINDING FACTOR-RELATED"/>
    <property type="match status" value="1"/>
</dbReference>
<dbReference type="InterPro" id="IPR016024">
    <property type="entry name" value="ARM-type_fold"/>
</dbReference>
<feature type="region of interest" description="Disordered" evidence="2">
    <location>
        <begin position="915"/>
        <end position="1053"/>
    </location>
</feature>
<dbReference type="SUPFAM" id="SSF48371">
    <property type="entry name" value="ARM repeat"/>
    <property type="match status" value="1"/>
</dbReference>
<dbReference type="InterPro" id="IPR011989">
    <property type="entry name" value="ARM-like"/>
</dbReference>
<dbReference type="Proteomes" id="UP000566819">
    <property type="component" value="Unassembled WGS sequence"/>
</dbReference>
<proteinExistence type="inferred from homology"/>
<name>A0A8H4W1F1_9HELO</name>
<evidence type="ECO:0000313" key="4">
    <source>
        <dbReference type="EMBL" id="KAF4630102.1"/>
    </source>
</evidence>
<feature type="compositionally biased region" description="Acidic residues" evidence="2">
    <location>
        <begin position="993"/>
        <end position="1006"/>
    </location>
</feature>
<organism evidence="4 5">
    <name type="scientific">Cudoniella acicularis</name>
    <dbReference type="NCBI Taxonomy" id="354080"/>
    <lineage>
        <taxon>Eukaryota</taxon>
        <taxon>Fungi</taxon>
        <taxon>Dikarya</taxon>
        <taxon>Ascomycota</taxon>
        <taxon>Pezizomycotina</taxon>
        <taxon>Leotiomycetes</taxon>
        <taxon>Helotiales</taxon>
        <taxon>Tricladiaceae</taxon>
        <taxon>Cudoniella</taxon>
    </lineage>
</organism>
<comment type="caution">
    <text evidence="4">The sequence shown here is derived from an EMBL/GenBank/DDBJ whole genome shotgun (WGS) entry which is preliminary data.</text>
</comment>
<evidence type="ECO:0000313" key="5">
    <source>
        <dbReference type="Proteomes" id="UP000566819"/>
    </source>
</evidence>
<feature type="region of interest" description="Disordered" evidence="2">
    <location>
        <begin position="763"/>
        <end position="793"/>
    </location>
</feature>
<sequence>MPRREKKAAKGAKRPAEADGGLSFDDKALAALTEKIEQGFGKGKGKTHEKPDDAPAPKQKRTTENRSTPIQQTPTANGREAGRGTKRDASGNAKINGKAKSQNKRENKKNPTGSGDRSVLLQEILALGGTEEDLDLVADAASDEEDNETLADPKPDKSLQKELAKFVAGLGIEGQSGGDADAEEEEAEEEGGSEDEGEWEEASEIDSGASEASVEVEPTKKKSVPVSVDTPSSKDPNRLVFEARPDWHAATLPTLPAGKLSDSQKYAVAVKNLKDYAKTLLEEDSNLYASKNLSSTSSHRFLSTIMSSGTLSDKVSALTLVVQESPVHTTKSFENLLALAKKRSRAQAVSALGALKDLLGNGVVLPSDRRLRLFGNQPGLLGTLQEDLITTWITGHRLPGDITKAHLISWAYEDWLKESYFEMLKVLEGWCNDEVLYARTRAVTYVYELLKEKPEQEANLLRLLVNKLGDPDKKIASRTSYLLLQLQTSHPLMKPIIIRSIETELLLRPGQSSHAKYYAINTLNQTILSAREEEVAQKLLNIYFELFVSLLKKPDPEPAPTVVVTNRKGQIQGGGAPMGKKAKAKAAKEEEAKLSSQETTEKMISAVLTGVNRAFPFSKADDLSLEKHMDTLFRITHSSNFNTSIQALMLIEQLATSKHLAVERFYRTLYESLLDPRLINTSKHALYLNLLFRALRADLNIKRVKAFAKRLLQIVTLHEPPFICGVIYLIRELEVTFPGLKSLLTDPEIDDDDEEVFRDVPEEGEDAPIEPENVKAKRTEVYDGRKRDPEHSNADKSCLWESIPFLVHFHPSVSLFASRLVHNETMPPKPDLASHGLSNFLDRFVYRNAKAAASGPRGSSIMQPLAGSDNKSILLTSKSTASSQPVNTEAFWRKKAEDVAVDEVFFHKYFSHIGKGKQSSSKKKTGKATGSGDEDEENDEDEIWQALVQSKPEVEGASDDSDMEMLDLDDSDMEASDDEVDVESDGGVKVMLEDESEDADEDEEMFPEGSDIEAVSEHEDEEALFAKELQTAQPAEEEDDTKESSRKKRRRLKNLPTFASVDDYAEMLDNDDDEDL</sequence>
<dbReference type="EMBL" id="JAAMPI010000589">
    <property type="protein sequence ID" value="KAF4630102.1"/>
    <property type="molecule type" value="Genomic_DNA"/>
</dbReference>
<dbReference type="PANTHER" id="PTHR12048:SF0">
    <property type="entry name" value="CCAAT_ENHANCER-BINDING PROTEIN ZETA"/>
    <property type="match status" value="1"/>
</dbReference>
<dbReference type="OrthoDB" id="28947at2759"/>
<feature type="compositionally biased region" description="Basic and acidic residues" evidence="2">
    <location>
        <begin position="46"/>
        <end position="55"/>
    </location>
</feature>
<reference evidence="4 5" key="1">
    <citation type="submission" date="2020-03" db="EMBL/GenBank/DDBJ databases">
        <title>Draft Genome Sequence of Cudoniella acicularis.</title>
        <authorList>
            <person name="Buettner E."/>
            <person name="Kellner H."/>
        </authorList>
    </citation>
    <scope>NUCLEOTIDE SEQUENCE [LARGE SCALE GENOMIC DNA]</scope>
    <source>
        <strain evidence="4 5">DSM 108380</strain>
    </source>
</reference>
<evidence type="ECO:0000259" key="3">
    <source>
        <dbReference type="Pfam" id="PF03914"/>
    </source>
</evidence>
<feature type="domain" description="CCAAT-binding factor" evidence="3">
    <location>
        <begin position="644"/>
        <end position="817"/>
    </location>
</feature>
<dbReference type="AlphaFoldDB" id="A0A8H4W1F1"/>
<dbReference type="InterPro" id="IPR040155">
    <property type="entry name" value="CEBPZ/Mak21-like"/>
</dbReference>
<evidence type="ECO:0000256" key="1">
    <source>
        <dbReference type="ARBA" id="ARBA00007797"/>
    </source>
</evidence>